<dbReference type="Proteomes" id="UP000603708">
    <property type="component" value="Unassembled WGS sequence"/>
</dbReference>
<dbReference type="Gene3D" id="1.10.10.10">
    <property type="entry name" value="Winged helix-like DNA-binding domain superfamily/Winged helix DNA-binding domain"/>
    <property type="match status" value="1"/>
</dbReference>
<dbReference type="InterPro" id="IPR036390">
    <property type="entry name" value="WH_DNA-bd_sf"/>
</dbReference>
<evidence type="ECO:0000256" key="1">
    <source>
        <dbReference type="ARBA" id="ARBA00023015"/>
    </source>
</evidence>
<dbReference type="Pfam" id="PF01638">
    <property type="entry name" value="HxlR"/>
    <property type="match status" value="1"/>
</dbReference>
<dbReference type="PANTHER" id="PTHR33204:SF17">
    <property type="entry name" value="TRANSCRIPTIONAL REGULATORY PROTEIN"/>
    <property type="match status" value="1"/>
</dbReference>
<evidence type="ECO:0000259" key="4">
    <source>
        <dbReference type="PROSITE" id="PS51118"/>
    </source>
</evidence>
<keyword evidence="6" id="KW-1185">Reference proteome</keyword>
<protein>
    <submittedName>
        <fullName evidence="5">HxlR family transcriptional regulator</fullName>
    </submittedName>
</protein>
<organism evidence="5 6">
    <name type="scientific">Streptomyces sulfonofaciens</name>
    <dbReference type="NCBI Taxonomy" id="68272"/>
    <lineage>
        <taxon>Bacteria</taxon>
        <taxon>Bacillati</taxon>
        <taxon>Actinomycetota</taxon>
        <taxon>Actinomycetes</taxon>
        <taxon>Kitasatosporales</taxon>
        <taxon>Streptomycetaceae</taxon>
        <taxon>Streptomyces</taxon>
    </lineage>
</organism>
<dbReference type="GO" id="GO:0003677">
    <property type="term" value="F:DNA binding"/>
    <property type="evidence" value="ECO:0007669"/>
    <property type="project" value="UniProtKB-KW"/>
</dbReference>
<proteinExistence type="predicted"/>
<reference evidence="5" key="2">
    <citation type="submission" date="2020-09" db="EMBL/GenBank/DDBJ databases">
        <authorList>
            <person name="Sun Q."/>
            <person name="Ohkuma M."/>
        </authorList>
    </citation>
    <scope>NUCLEOTIDE SEQUENCE</scope>
    <source>
        <strain evidence="5">JCM 5069</strain>
    </source>
</reference>
<gene>
    <name evidence="5" type="ORF">GCM10018793_52110</name>
</gene>
<dbReference type="RefSeq" id="WP_229924936.1">
    <property type="nucleotide sequence ID" value="NZ_BNCD01000017.1"/>
</dbReference>
<dbReference type="PANTHER" id="PTHR33204">
    <property type="entry name" value="TRANSCRIPTIONAL REGULATOR, MARR FAMILY"/>
    <property type="match status" value="1"/>
</dbReference>
<evidence type="ECO:0000313" key="6">
    <source>
        <dbReference type="Proteomes" id="UP000603708"/>
    </source>
</evidence>
<dbReference type="PROSITE" id="PS51118">
    <property type="entry name" value="HTH_HXLR"/>
    <property type="match status" value="1"/>
</dbReference>
<evidence type="ECO:0000256" key="3">
    <source>
        <dbReference type="ARBA" id="ARBA00023163"/>
    </source>
</evidence>
<dbReference type="EMBL" id="BNCD01000017">
    <property type="protein sequence ID" value="GHH85168.1"/>
    <property type="molecule type" value="Genomic_DNA"/>
</dbReference>
<keyword evidence="2" id="KW-0238">DNA-binding</keyword>
<keyword evidence="1" id="KW-0805">Transcription regulation</keyword>
<evidence type="ECO:0000313" key="5">
    <source>
        <dbReference type="EMBL" id="GHH85168.1"/>
    </source>
</evidence>
<name>A0A919L5Y9_9ACTN</name>
<reference evidence="5" key="1">
    <citation type="journal article" date="2014" name="Int. J. Syst. Evol. Microbiol.">
        <title>Complete genome sequence of Corynebacterium casei LMG S-19264T (=DSM 44701T), isolated from a smear-ripened cheese.</title>
        <authorList>
            <consortium name="US DOE Joint Genome Institute (JGI-PGF)"/>
            <person name="Walter F."/>
            <person name="Albersmeier A."/>
            <person name="Kalinowski J."/>
            <person name="Ruckert C."/>
        </authorList>
    </citation>
    <scope>NUCLEOTIDE SEQUENCE</scope>
    <source>
        <strain evidence="5">JCM 5069</strain>
    </source>
</reference>
<dbReference type="SUPFAM" id="SSF46785">
    <property type="entry name" value="Winged helix' DNA-binding domain"/>
    <property type="match status" value="1"/>
</dbReference>
<feature type="domain" description="HTH hxlR-type" evidence="4">
    <location>
        <begin position="8"/>
        <end position="105"/>
    </location>
</feature>
<dbReference type="InterPro" id="IPR002577">
    <property type="entry name" value="HTH_HxlR"/>
</dbReference>
<dbReference type="AlphaFoldDB" id="A0A919L5Y9"/>
<evidence type="ECO:0000256" key="2">
    <source>
        <dbReference type="ARBA" id="ARBA00023125"/>
    </source>
</evidence>
<comment type="caution">
    <text evidence="5">The sequence shown here is derived from an EMBL/GenBank/DDBJ whole genome shotgun (WGS) entry which is preliminary data.</text>
</comment>
<sequence>MGARNEDGPLAYAMRLIGDWWTLELLHDALDGNTHFEEFRDNLKIAPNVLANRLSTLVRTGLMDHLPSESGPRHDAYVLTDLGRALRPVLLALTAWVNDRLPPERRSVVLVDAATGREVEPVLVDRVTGRRVDTGAHVLTAGPAAGPEVRARYTARHSG</sequence>
<accession>A0A919L5Y9</accession>
<keyword evidence="3" id="KW-0804">Transcription</keyword>
<dbReference type="InterPro" id="IPR036388">
    <property type="entry name" value="WH-like_DNA-bd_sf"/>
</dbReference>